<evidence type="ECO:0000256" key="2">
    <source>
        <dbReference type="SAM" id="SignalP"/>
    </source>
</evidence>
<feature type="region of interest" description="Disordered" evidence="1">
    <location>
        <begin position="240"/>
        <end position="263"/>
    </location>
</feature>
<name>A0ABR3TAI3_9PEZI</name>
<keyword evidence="2" id="KW-0732">Signal</keyword>
<feature type="compositionally biased region" description="Acidic residues" evidence="1">
    <location>
        <begin position="91"/>
        <end position="105"/>
    </location>
</feature>
<comment type="caution">
    <text evidence="3">The sequence shown here is derived from an EMBL/GenBank/DDBJ whole genome shotgun (WGS) entry which is preliminary data.</text>
</comment>
<gene>
    <name evidence="3" type="ORF">SLS56_001161</name>
</gene>
<feature type="region of interest" description="Disordered" evidence="1">
    <location>
        <begin position="87"/>
        <end position="119"/>
    </location>
</feature>
<sequence>MQTKTLNLILAFSSAFCAAAPANPSTSDGLVARGDLYTTKSGITVGTDDGEVIDTKKAKRNVLYKTNSGITVGTLSDDEINNDLVRREDWNDADAPEVDMYDDEPLSSQSKRADKTDYVSSCGPKSGWTPIYDPSSTTWGYRSAAQAFCHRVYTDDYGNPLLIPSKGYASSNIVFENEYSNDGKRVTLKNGVAGYIEFEIHNKSGAQLRVIESDCVRFLMKMADSSSDCYGSDNIDTKGGTWQDGSSSSGISYHGLPKQGNPA</sequence>
<reference evidence="3 4" key="1">
    <citation type="submission" date="2024-02" db="EMBL/GenBank/DDBJ databases">
        <title>De novo assembly and annotation of 12 fungi associated with fruit tree decline syndrome in Ontario, Canada.</title>
        <authorList>
            <person name="Sulman M."/>
            <person name="Ellouze W."/>
            <person name="Ilyukhin E."/>
        </authorList>
    </citation>
    <scope>NUCLEOTIDE SEQUENCE [LARGE SCALE GENOMIC DNA]</scope>
    <source>
        <strain evidence="3 4">M1-105</strain>
    </source>
</reference>
<evidence type="ECO:0000256" key="1">
    <source>
        <dbReference type="SAM" id="MobiDB-lite"/>
    </source>
</evidence>
<feature type="signal peptide" evidence="2">
    <location>
        <begin position="1"/>
        <end position="19"/>
    </location>
</feature>
<evidence type="ECO:0000313" key="4">
    <source>
        <dbReference type="Proteomes" id="UP001521116"/>
    </source>
</evidence>
<dbReference type="EMBL" id="JAJVDC020000006">
    <property type="protein sequence ID" value="KAL1636576.1"/>
    <property type="molecule type" value="Genomic_DNA"/>
</dbReference>
<proteinExistence type="predicted"/>
<dbReference type="Proteomes" id="UP001521116">
    <property type="component" value="Unassembled WGS sequence"/>
</dbReference>
<protein>
    <submittedName>
        <fullName evidence="3">Uncharacterized protein</fullName>
    </submittedName>
</protein>
<accession>A0ABR3TAI3</accession>
<organism evidence="3 4">
    <name type="scientific">Neofusicoccum ribis</name>
    <dbReference type="NCBI Taxonomy" id="45134"/>
    <lineage>
        <taxon>Eukaryota</taxon>
        <taxon>Fungi</taxon>
        <taxon>Dikarya</taxon>
        <taxon>Ascomycota</taxon>
        <taxon>Pezizomycotina</taxon>
        <taxon>Dothideomycetes</taxon>
        <taxon>Dothideomycetes incertae sedis</taxon>
        <taxon>Botryosphaeriales</taxon>
        <taxon>Botryosphaeriaceae</taxon>
        <taxon>Neofusicoccum</taxon>
    </lineage>
</organism>
<keyword evidence="4" id="KW-1185">Reference proteome</keyword>
<feature type="chain" id="PRO_5047522728" evidence="2">
    <location>
        <begin position="20"/>
        <end position="263"/>
    </location>
</feature>
<evidence type="ECO:0000313" key="3">
    <source>
        <dbReference type="EMBL" id="KAL1636576.1"/>
    </source>
</evidence>